<dbReference type="Pfam" id="PF18803">
    <property type="entry name" value="CxC2"/>
    <property type="match status" value="1"/>
</dbReference>
<keyword evidence="5" id="KW-1185">Reference proteome</keyword>
<dbReference type="InterPro" id="IPR041457">
    <property type="entry name" value="CxC2_KDZ-assoc"/>
</dbReference>
<dbReference type="PANTHER" id="PTHR33096">
    <property type="entry name" value="CXC2 DOMAIN-CONTAINING PROTEIN"/>
    <property type="match status" value="1"/>
</dbReference>
<evidence type="ECO:0000256" key="1">
    <source>
        <dbReference type="SAM" id="Coils"/>
    </source>
</evidence>
<evidence type="ECO:0000256" key="2">
    <source>
        <dbReference type="SAM" id="MobiDB-lite"/>
    </source>
</evidence>
<feature type="compositionally biased region" description="Basic and acidic residues" evidence="2">
    <location>
        <begin position="1142"/>
        <end position="1152"/>
    </location>
</feature>
<sequence length="1152" mass="132907">MASRRKRPRYDERERLHAIECVSDDDEVLVHDISDTGLHTSSYTVSMPQPPVFHEAPTELKTPATFGEDSNMGVAEASSIGDVEVDSELGASKEEQEEQTQRQKLLEAYMEKLDQASFILMHREAHAMINQPCSCRRSGHLRLVRCLDCDQAPLLCPECWTDMHRYQPLHWAQVWDASRGYFKRQDISTFGYRIVIGHSGHEPCMSGTDGPLNIVDVNGIHATRVHYCRCEGPPDKWKLLLQNGFFPGSVKDPQTAFTTRVLRHYQIINLQSKMPVYQYMKVLRRLTDNVFTGNVPEVVKQFTLVMRLWSLMEAKRRAGHLHNMDSLFPRRNSNSLVVYCPCCPEREVNLDPKWKETPNHLMHLHQSRFTIDGNYQANHILKKGAKTDTYLWRDNGYFENADDYDRLCGFKEPDKTEKSVCGHLGALNKQNRAKFKNTDISGIVNVQCDHIFVLASGNLKLGERYIAVDRVVARALHHRQFGDDTEQPPITLSYDAMCSYCVNLPARWDVTHPELKHLLRHMRFVIPVCHCRNHIDSCEPLYLYVYKDGVGWFPAETAEMYWPILNATGAACRQMNLGPREEGINMSHGDWNWRKVVGISHQLYKDLNERKAIYIEKRDHFAALCRIFASKVKIWNSMDRSPQVMNRRNVQSVYMHSSEKAPTLHSLVDEMKRSREVVQTPVGNSRIGAVASYLLKGLDIHLEQEEVSRLARKYRNRPWEDLKGLLARRAKLQSNLEKFREHQEQILPGIFDELHTAVCEPEEERLCLPSDFSAEERSLLKLSALATKEVKLLRARLDLVVHALRIVVRIYSAAILRKIDDSRGQVQNTRSNQDIASIREERDQLIQNYASLRERLSRLEPKDMQRWPELTVADTYRKPTEQRRVPGMTRVHEGSLWKLPTQSQGRKGNKDAMPVGSIRGDMVMLEGSAQHAEAEDGEPFCNVESFNYSGTQMTRSKQPTWNPGNKRGKKKINEEPIEAENDEGITVKDDGWIWNPGQLQRMTGAEMKDWEETSDRVQWFRAEAEFERAREEVEIKHAEFARCIRFFACMRDKWTTCAEQSAFPGHAAYAREHSDIYDALRQDAETKFSQCGIPMLRTVPSGKTLADQVIAYRTQEEKYFDFDRQVGRPLFQDPTTHGTPEGFRDNREDVDS</sequence>
<protein>
    <recommendedName>
        <fullName evidence="3">CxC2-like cysteine cluster KDZ transposase-associated domain-containing protein</fullName>
    </recommendedName>
</protein>
<dbReference type="EMBL" id="JAYKXP010000151">
    <property type="protein sequence ID" value="KAK7022737.1"/>
    <property type="molecule type" value="Genomic_DNA"/>
</dbReference>
<evidence type="ECO:0000313" key="5">
    <source>
        <dbReference type="Proteomes" id="UP001383192"/>
    </source>
</evidence>
<feature type="region of interest" description="Disordered" evidence="2">
    <location>
        <begin position="41"/>
        <end position="70"/>
    </location>
</feature>
<dbReference type="Proteomes" id="UP001383192">
    <property type="component" value="Unassembled WGS sequence"/>
</dbReference>
<dbReference type="InterPro" id="IPR040521">
    <property type="entry name" value="KDZ"/>
</dbReference>
<feature type="coiled-coil region" evidence="1">
    <location>
        <begin position="828"/>
        <end position="855"/>
    </location>
</feature>
<organism evidence="4 5">
    <name type="scientific">Paramarasmius palmivorus</name>
    <dbReference type="NCBI Taxonomy" id="297713"/>
    <lineage>
        <taxon>Eukaryota</taxon>
        <taxon>Fungi</taxon>
        <taxon>Dikarya</taxon>
        <taxon>Basidiomycota</taxon>
        <taxon>Agaricomycotina</taxon>
        <taxon>Agaricomycetes</taxon>
        <taxon>Agaricomycetidae</taxon>
        <taxon>Agaricales</taxon>
        <taxon>Marasmiineae</taxon>
        <taxon>Marasmiaceae</taxon>
        <taxon>Paramarasmius</taxon>
    </lineage>
</organism>
<reference evidence="4 5" key="1">
    <citation type="submission" date="2024-01" db="EMBL/GenBank/DDBJ databases">
        <title>A draft genome for a cacao thread blight-causing isolate of Paramarasmius palmivorus.</title>
        <authorList>
            <person name="Baruah I.K."/>
            <person name="Bukari Y."/>
            <person name="Amoako-Attah I."/>
            <person name="Meinhardt L.W."/>
            <person name="Bailey B.A."/>
            <person name="Cohen S.P."/>
        </authorList>
    </citation>
    <scope>NUCLEOTIDE SEQUENCE [LARGE SCALE GENOMIC DNA]</scope>
    <source>
        <strain evidence="4 5">GH-12</strain>
    </source>
</reference>
<evidence type="ECO:0000313" key="4">
    <source>
        <dbReference type="EMBL" id="KAK7022737.1"/>
    </source>
</evidence>
<dbReference type="PANTHER" id="PTHR33096:SF1">
    <property type="entry name" value="CXC1-LIKE CYSTEINE CLUSTER ASSOCIATED WITH KDZ TRANSPOSASES DOMAIN-CONTAINING PROTEIN"/>
    <property type="match status" value="1"/>
</dbReference>
<dbReference type="Pfam" id="PF18758">
    <property type="entry name" value="KDZ"/>
    <property type="match status" value="1"/>
</dbReference>
<accession>A0AAW0BAV8</accession>
<gene>
    <name evidence="4" type="ORF">VNI00_017013</name>
</gene>
<comment type="caution">
    <text evidence="4">The sequence shown here is derived from an EMBL/GenBank/DDBJ whole genome shotgun (WGS) entry which is preliminary data.</text>
</comment>
<proteinExistence type="predicted"/>
<feature type="region of interest" description="Disordered" evidence="2">
    <location>
        <begin position="1128"/>
        <end position="1152"/>
    </location>
</feature>
<keyword evidence="1" id="KW-0175">Coiled coil</keyword>
<evidence type="ECO:0000259" key="3">
    <source>
        <dbReference type="Pfam" id="PF18803"/>
    </source>
</evidence>
<feature type="domain" description="CxC2-like cysteine cluster KDZ transposase-associated" evidence="3">
    <location>
        <begin position="189"/>
        <end position="290"/>
    </location>
</feature>
<dbReference type="AlphaFoldDB" id="A0AAW0BAV8"/>
<name>A0AAW0BAV8_9AGAR</name>